<evidence type="ECO:0000313" key="5">
    <source>
        <dbReference type="Proteomes" id="UP000239068"/>
    </source>
</evidence>
<gene>
    <name evidence="4" type="ORF">BTO16_17100</name>
</gene>
<dbReference type="Gene3D" id="2.30.42.10">
    <property type="match status" value="1"/>
</dbReference>
<dbReference type="Proteomes" id="UP000239068">
    <property type="component" value="Unassembled WGS sequence"/>
</dbReference>
<evidence type="ECO:0000256" key="1">
    <source>
        <dbReference type="SAM" id="SignalP"/>
    </source>
</evidence>
<keyword evidence="1" id="KW-0732">Signal</keyword>
<sequence>MKKIILLSLSIGFLASCASIKNSSEKKNTIEVSINLNKVVDDKVQVVVNPKKVKENSIVYQIPAIVPGTYAMSNYGQFISDFKAFDYNGNEMAVSKLDPNSWQINDAKKMDKVTYWVEDTFDTEKEHKIYVMAGTNIEEGKNFFLNLPGFVGYFKGKKETPYTLKIQHPADLYETSSLINKNTTKEINTEDTFFASRYDEISDNPIMYAPLNSVSFTIDGIEVTLAVYSPNNVHTAKDMEDALKTMVQAQSNFLKGFKTTNEYNILLYLFDPEIYKWDSFGALEHLSSTTVVYPENFTKERLSNGMINGTVSHEFFHIVSPLSVHSEEIHSFDFNTPNMSKHLWMYEGVTEYFANLFQVNQGLITEQQFIDEMKGKIASSLSYNDTMSFTKMSKNILEDEYAKNYGNVYQKGALIGMTLDILLREESKGVYGIRNLMKDLSVKYGEKKPFKDDEILAEIVKMTFPSVGAFFEKHLTGNTPIDYVQFLNKVGVANKTEDIDASYFLDSQNQLFISANNNKEIFFIDRKNTALDTLGVKAGDILKSVNNEAVTLQSARVVIGKSMQWKEGDAVTFEVVRDGDTLKLEGKVMKGEAEIENLVLEDLPENDPKKKLREAWLKAL</sequence>
<feature type="chain" id="PRO_5015622390" description="Peptidase M61" evidence="1">
    <location>
        <begin position="19"/>
        <end position="620"/>
    </location>
</feature>
<dbReference type="Pfam" id="PF05299">
    <property type="entry name" value="Peptidase_M61"/>
    <property type="match status" value="1"/>
</dbReference>
<protein>
    <recommendedName>
        <fullName evidence="6">Peptidase M61</fullName>
    </recommendedName>
</protein>
<comment type="caution">
    <text evidence="4">The sequence shown here is derived from an EMBL/GenBank/DDBJ whole genome shotgun (WGS) entry which is preliminary data.</text>
</comment>
<reference evidence="4 5" key="1">
    <citation type="submission" date="2016-12" db="EMBL/GenBank/DDBJ databases">
        <title>Trade-off between light-utilization and light-protection in marine flavobacteria.</title>
        <authorList>
            <person name="Kumagai Y."/>
            <person name="Yoshizawa S."/>
            <person name="Kogure K."/>
            <person name="Iwasaki W."/>
        </authorList>
    </citation>
    <scope>NUCLEOTIDE SEQUENCE [LARGE SCALE GENOMIC DNA]</scope>
    <source>
        <strain evidence="4 5">ATCC 43844</strain>
    </source>
</reference>
<dbReference type="AlphaFoldDB" id="A0A2S7WJQ7"/>
<dbReference type="InterPro" id="IPR040756">
    <property type="entry name" value="Peptidase_M61_N"/>
</dbReference>
<accession>A0A2S7WJQ7</accession>
<feature type="domain" description="Peptidase M61 N-terminal" evidence="3">
    <location>
        <begin position="32"/>
        <end position="209"/>
    </location>
</feature>
<dbReference type="Gene3D" id="2.60.40.3650">
    <property type="match status" value="1"/>
</dbReference>
<keyword evidence="5" id="KW-1185">Reference proteome</keyword>
<evidence type="ECO:0000259" key="3">
    <source>
        <dbReference type="Pfam" id="PF17899"/>
    </source>
</evidence>
<dbReference type="Pfam" id="PF17899">
    <property type="entry name" value="Peptidase_M61_N"/>
    <property type="match status" value="1"/>
</dbReference>
<dbReference type="SUPFAM" id="SSF50156">
    <property type="entry name" value="PDZ domain-like"/>
    <property type="match status" value="1"/>
</dbReference>
<dbReference type="EMBL" id="MSCM01000002">
    <property type="protein sequence ID" value="PQJ77532.1"/>
    <property type="molecule type" value="Genomic_DNA"/>
</dbReference>
<feature type="domain" description="Peptidase M61 catalytic" evidence="2">
    <location>
        <begin position="309"/>
        <end position="415"/>
    </location>
</feature>
<dbReference type="SUPFAM" id="SSF55486">
    <property type="entry name" value="Metalloproteases ('zincins'), catalytic domain"/>
    <property type="match status" value="1"/>
</dbReference>
<evidence type="ECO:0000259" key="2">
    <source>
        <dbReference type="Pfam" id="PF05299"/>
    </source>
</evidence>
<name>A0A2S7WJQ7_9FLAO</name>
<dbReference type="PROSITE" id="PS51257">
    <property type="entry name" value="PROKAR_LIPOPROTEIN"/>
    <property type="match status" value="1"/>
</dbReference>
<proteinExistence type="predicted"/>
<dbReference type="InterPro" id="IPR027268">
    <property type="entry name" value="Peptidase_M4/M1_CTD_sf"/>
</dbReference>
<feature type="signal peptide" evidence="1">
    <location>
        <begin position="1"/>
        <end position="18"/>
    </location>
</feature>
<evidence type="ECO:0008006" key="6">
    <source>
        <dbReference type="Google" id="ProtNLM"/>
    </source>
</evidence>
<organism evidence="4 5">
    <name type="scientific">Polaribacter glomeratus</name>
    <dbReference type="NCBI Taxonomy" id="102"/>
    <lineage>
        <taxon>Bacteria</taxon>
        <taxon>Pseudomonadati</taxon>
        <taxon>Bacteroidota</taxon>
        <taxon>Flavobacteriia</taxon>
        <taxon>Flavobacteriales</taxon>
        <taxon>Flavobacteriaceae</taxon>
    </lineage>
</organism>
<dbReference type="OrthoDB" id="9778516at2"/>
<dbReference type="RefSeq" id="WP_105022855.1">
    <property type="nucleotide sequence ID" value="NZ_MSCM01000002.1"/>
</dbReference>
<dbReference type="Gene3D" id="1.10.390.10">
    <property type="entry name" value="Neutral Protease Domain 2"/>
    <property type="match status" value="1"/>
</dbReference>
<dbReference type="InterPro" id="IPR036034">
    <property type="entry name" value="PDZ_sf"/>
</dbReference>
<dbReference type="InterPro" id="IPR007963">
    <property type="entry name" value="Peptidase_M61_catalytic"/>
</dbReference>
<evidence type="ECO:0000313" key="4">
    <source>
        <dbReference type="EMBL" id="PQJ77532.1"/>
    </source>
</evidence>